<accession>A0AA38SDG2</accession>
<name>A0AA38SDG2_9ASTR</name>
<dbReference type="Gene3D" id="3.10.10.10">
    <property type="entry name" value="HIV Type 1 Reverse Transcriptase, subunit A, domain 1"/>
    <property type="match status" value="1"/>
</dbReference>
<dbReference type="PROSITE" id="PS50878">
    <property type="entry name" value="RT_POL"/>
    <property type="match status" value="1"/>
</dbReference>
<reference evidence="2" key="1">
    <citation type="submission" date="2023-03" db="EMBL/GenBank/DDBJ databases">
        <title>Chromosome-scale reference genome and RAD-based genetic map of yellow starthistle (Centaurea solstitialis) reveal putative structural variation and QTLs associated with invader traits.</title>
        <authorList>
            <person name="Reatini B."/>
            <person name="Cang F.A."/>
            <person name="Jiang Q."/>
            <person name="Mckibben M.T.W."/>
            <person name="Barker M.S."/>
            <person name="Rieseberg L.H."/>
            <person name="Dlugosch K.M."/>
        </authorList>
    </citation>
    <scope>NUCLEOTIDE SEQUENCE</scope>
    <source>
        <strain evidence="2">CAN-66</strain>
        <tissue evidence="2">Leaf</tissue>
    </source>
</reference>
<dbReference type="SUPFAM" id="SSF56672">
    <property type="entry name" value="DNA/RNA polymerases"/>
    <property type="match status" value="1"/>
</dbReference>
<dbReference type="PANTHER" id="PTHR24559:SF437">
    <property type="entry name" value="RNA-DIRECTED DNA POLYMERASE HOMOLOG"/>
    <property type="match status" value="1"/>
</dbReference>
<dbReference type="EMBL" id="JARYMX010000009">
    <property type="protein sequence ID" value="KAJ9536808.1"/>
    <property type="molecule type" value="Genomic_DNA"/>
</dbReference>
<dbReference type="Pfam" id="PF00078">
    <property type="entry name" value="RVT_1"/>
    <property type="match status" value="1"/>
</dbReference>
<dbReference type="AlphaFoldDB" id="A0AA38SDG2"/>
<evidence type="ECO:0000259" key="1">
    <source>
        <dbReference type="PROSITE" id="PS50878"/>
    </source>
</evidence>
<dbReference type="Proteomes" id="UP001172457">
    <property type="component" value="Unassembled WGS sequence"/>
</dbReference>
<evidence type="ECO:0000313" key="3">
    <source>
        <dbReference type="Proteomes" id="UP001172457"/>
    </source>
</evidence>
<dbReference type="CDD" id="cd01647">
    <property type="entry name" value="RT_LTR"/>
    <property type="match status" value="1"/>
</dbReference>
<gene>
    <name evidence="2" type="ORF">OSB04_un000032</name>
</gene>
<dbReference type="InterPro" id="IPR053134">
    <property type="entry name" value="RNA-dir_DNA_polymerase"/>
</dbReference>
<protein>
    <recommendedName>
        <fullName evidence="1">Reverse transcriptase domain-containing protein</fullName>
    </recommendedName>
</protein>
<dbReference type="Gene3D" id="3.30.70.270">
    <property type="match status" value="1"/>
</dbReference>
<dbReference type="InterPro" id="IPR043502">
    <property type="entry name" value="DNA/RNA_pol_sf"/>
</dbReference>
<comment type="caution">
    <text evidence="2">The sequence shown here is derived from an EMBL/GenBank/DDBJ whole genome shotgun (WGS) entry which is preliminary data.</text>
</comment>
<dbReference type="PANTHER" id="PTHR24559">
    <property type="entry name" value="TRANSPOSON TY3-I GAG-POL POLYPROTEIN"/>
    <property type="match status" value="1"/>
</dbReference>
<evidence type="ECO:0000313" key="2">
    <source>
        <dbReference type="EMBL" id="KAJ9536808.1"/>
    </source>
</evidence>
<dbReference type="InterPro" id="IPR000477">
    <property type="entry name" value="RT_dom"/>
</dbReference>
<feature type="domain" description="Reverse transcriptase" evidence="1">
    <location>
        <begin position="1"/>
        <end position="225"/>
    </location>
</feature>
<dbReference type="FunFam" id="3.30.70.270:FF:000003">
    <property type="entry name" value="Transposon Ty3-G Gag-Pol polyprotein"/>
    <property type="match status" value="1"/>
</dbReference>
<organism evidence="2 3">
    <name type="scientific">Centaurea solstitialis</name>
    <name type="common">yellow star-thistle</name>
    <dbReference type="NCBI Taxonomy" id="347529"/>
    <lineage>
        <taxon>Eukaryota</taxon>
        <taxon>Viridiplantae</taxon>
        <taxon>Streptophyta</taxon>
        <taxon>Embryophyta</taxon>
        <taxon>Tracheophyta</taxon>
        <taxon>Spermatophyta</taxon>
        <taxon>Magnoliopsida</taxon>
        <taxon>eudicotyledons</taxon>
        <taxon>Gunneridae</taxon>
        <taxon>Pentapetalae</taxon>
        <taxon>asterids</taxon>
        <taxon>campanulids</taxon>
        <taxon>Asterales</taxon>
        <taxon>Asteraceae</taxon>
        <taxon>Carduoideae</taxon>
        <taxon>Cardueae</taxon>
        <taxon>Centaureinae</taxon>
        <taxon>Centaurea</taxon>
    </lineage>
</organism>
<proteinExistence type="predicted"/>
<sequence>MYSFKKDGVNVTLAPLDTRKMGTEALILNKSAFMDFTRPTKPGLMFAMVIAEAIPSSADIPHEIRPLVTEFQDVFPIEIPAGLPLMRAIQHCIDYVSGAVIPNKPAYRMNPKEYDRLSPDSHAPGDEWKTAFKTRDGLFEWMVMPFGLSNAPSTFMRLMNHIFKPLIGQCVVIYFDDILIFSLDLQQHLHHLRRVFSIMREQKLYANSEKCRFLSPEVLFLGYLISGNGIRMDEAKIEAITTWPTPSTIHEARSFPG</sequence>
<keyword evidence="3" id="KW-1185">Reference proteome</keyword>
<dbReference type="InterPro" id="IPR043128">
    <property type="entry name" value="Rev_trsase/Diguanyl_cyclase"/>
</dbReference>